<dbReference type="PROSITE" id="PS50887">
    <property type="entry name" value="GGDEF"/>
    <property type="match status" value="1"/>
</dbReference>
<sequence>MELPVALIALLNSVGLVALVAMAYGSVIRITGKPIHTGILTGLLFGAAGVISMIDPFVLDPGIMIDGRNLAVALSGLFGGGLSVVCTLVLVIGYRLLEGGVGIASGVPSAILSGVAGYYCMRSAAVRPYQPRTLVKLAALVSCSTATVFLLPWEFAVRIVSEFGFFFTLLNFVVILFAGQFLSREEARLKLEVRLTEEAATDPLTRLANRRTFDLKAPLLARNASVTDRPYSVLLIDIDHFKRINDTWGHPAGDDILRQIADLISEQVREGDLVSRYGGEEIALILPQLGAEEAQQVAERIRASVDTKQFRAGVQLIPVTVSIGVAVSSRPPRPFPIVFKAADEALYLAKHNGRNRIELAGGRPLLKNAAE</sequence>
<evidence type="ECO:0000256" key="7">
    <source>
        <dbReference type="ARBA" id="ARBA00034247"/>
    </source>
</evidence>
<comment type="caution">
    <text evidence="10">The sequence shown here is derived from an EMBL/GenBank/DDBJ whole genome shotgun (WGS) entry which is preliminary data.</text>
</comment>
<evidence type="ECO:0000256" key="1">
    <source>
        <dbReference type="ARBA" id="ARBA00004651"/>
    </source>
</evidence>
<keyword evidence="4 8" id="KW-0812">Transmembrane</keyword>
<dbReference type="GO" id="GO:0052621">
    <property type="term" value="F:diguanylate cyclase activity"/>
    <property type="evidence" value="ECO:0007669"/>
    <property type="project" value="UniProtKB-EC"/>
</dbReference>
<reference evidence="10" key="1">
    <citation type="journal article" date="2014" name="Int. J. Syst. Evol. Microbiol.">
        <title>Complete genome sequence of Corynebacterium casei LMG S-19264T (=DSM 44701T), isolated from a smear-ripened cheese.</title>
        <authorList>
            <consortium name="US DOE Joint Genome Institute (JGI-PGF)"/>
            <person name="Walter F."/>
            <person name="Albersmeier A."/>
            <person name="Kalinowski J."/>
            <person name="Ruckert C."/>
        </authorList>
    </citation>
    <scope>NUCLEOTIDE SEQUENCE</scope>
    <source>
        <strain evidence="10">KCTC 42097</strain>
    </source>
</reference>
<evidence type="ECO:0000313" key="11">
    <source>
        <dbReference type="Proteomes" id="UP000641137"/>
    </source>
</evidence>
<dbReference type="InterPro" id="IPR029787">
    <property type="entry name" value="Nucleotide_cyclase"/>
</dbReference>
<dbReference type="CDD" id="cd01949">
    <property type="entry name" value="GGDEF"/>
    <property type="match status" value="1"/>
</dbReference>
<keyword evidence="6 8" id="KW-0472">Membrane</keyword>
<gene>
    <name evidence="10" type="ORF">GCM10010136_22210</name>
</gene>
<dbReference type="SMART" id="SM00267">
    <property type="entry name" value="GGDEF"/>
    <property type="match status" value="1"/>
</dbReference>
<organism evidence="10 11">
    <name type="scientific">Limoniibacter endophyticus</name>
    <dbReference type="NCBI Taxonomy" id="1565040"/>
    <lineage>
        <taxon>Bacteria</taxon>
        <taxon>Pseudomonadati</taxon>
        <taxon>Pseudomonadota</taxon>
        <taxon>Alphaproteobacteria</taxon>
        <taxon>Hyphomicrobiales</taxon>
        <taxon>Bartonellaceae</taxon>
        <taxon>Limoniibacter</taxon>
    </lineage>
</organism>
<feature type="transmembrane region" description="Helical" evidence="8">
    <location>
        <begin position="100"/>
        <end position="121"/>
    </location>
</feature>
<evidence type="ECO:0000259" key="9">
    <source>
        <dbReference type="PROSITE" id="PS50887"/>
    </source>
</evidence>
<dbReference type="EC" id="2.7.7.65" evidence="2"/>
<dbReference type="InterPro" id="IPR050469">
    <property type="entry name" value="Diguanylate_Cyclase"/>
</dbReference>
<dbReference type="AlphaFoldDB" id="A0A8J3GHX6"/>
<keyword evidence="11" id="KW-1185">Reference proteome</keyword>
<proteinExistence type="predicted"/>
<dbReference type="InterPro" id="IPR011620">
    <property type="entry name" value="Sig_transdc_His_kinase_LytS_TM"/>
</dbReference>
<protein>
    <recommendedName>
        <fullName evidence="2">diguanylate cyclase</fullName>
        <ecNumber evidence="2">2.7.7.65</ecNumber>
    </recommendedName>
</protein>
<feature type="transmembrane region" description="Helical" evidence="8">
    <location>
        <begin position="163"/>
        <end position="182"/>
    </location>
</feature>
<feature type="domain" description="GGDEF" evidence="9">
    <location>
        <begin position="229"/>
        <end position="362"/>
    </location>
</feature>
<evidence type="ECO:0000256" key="2">
    <source>
        <dbReference type="ARBA" id="ARBA00012528"/>
    </source>
</evidence>
<dbReference type="GO" id="GO:1902201">
    <property type="term" value="P:negative regulation of bacterial-type flagellum-dependent cell motility"/>
    <property type="evidence" value="ECO:0007669"/>
    <property type="project" value="TreeGrafter"/>
</dbReference>
<evidence type="ECO:0000256" key="8">
    <source>
        <dbReference type="SAM" id="Phobius"/>
    </source>
</evidence>
<dbReference type="PANTHER" id="PTHR45138:SF9">
    <property type="entry name" value="DIGUANYLATE CYCLASE DGCM-RELATED"/>
    <property type="match status" value="1"/>
</dbReference>
<name>A0A8J3GHX6_9HYPH</name>
<dbReference type="PANTHER" id="PTHR45138">
    <property type="entry name" value="REGULATORY COMPONENTS OF SENSORY TRANSDUCTION SYSTEM"/>
    <property type="match status" value="1"/>
</dbReference>
<evidence type="ECO:0000256" key="4">
    <source>
        <dbReference type="ARBA" id="ARBA00022692"/>
    </source>
</evidence>
<evidence type="ECO:0000256" key="5">
    <source>
        <dbReference type="ARBA" id="ARBA00022989"/>
    </source>
</evidence>
<dbReference type="GO" id="GO:0043709">
    <property type="term" value="P:cell adhesion involved in single-species biofilm formation"/>
    <property type="evidence" value="ECO:0007669"/>
    <property type="project" value="TreeGrafter"/>
</dbReference>
<dbReference type="Proteomes" id="UP000641137">
    <property type="component" value="Unassembled WGS sequence"/>
</dbReference>
<evidence type="ECO:0000256" key="6">
    <source>
        <dbReference type="ARBA" id="ARBA00023136"/>
    </source>
</evidence>
<dbReference type="Pfam" id="PF07694">
    <property type="entry name" value="5TM-5TMR_LYT"/>
    <property type="match status" value="1"/>
</dbReference>
<dbReference type="RefSeq" id="WP_189490099.1">
    <property type="nucleotide sequence ID" value="NZ_BMZO01000007.1"/>
</dbReference>
<dbReference type="Pfam" id="PF00990">
    <property type="entry name" value="GGDEF"/>
    <property type="match status" value="1"/>
</dbReference>
<dbReference type="SUPFAM" id="SSF55073">
    <property type="entry name" value="Nucleotide cyclase"/>
    <property type="match status" value="1"/>
</dbReference>
<feature type="transmembrane region" description="Helical" evidence="8">
    <location>
        <begin position="35"/>
        <end position="58"/>
    </location>
</feature>
<evidence type="ECO:0000313" key="10">
    <source>
        <dbReference type="EMBL" id="GHC73807.1"/>
    </source>
</evidence>
<keyword evidence="5 8" id="KW-1133">Transmembrane helix</keyword>
<accession>A0A8J3GHX6</accession>
<dbReference type="Gene3D" id="3.30.70.270">
    <property type="match status" value="1"/>
</dbReference>
<dbReference type="FunFam" id="3.30.70.270:FF:000001">
    <property type="entry name" value="Diguanylate cyclase domain protein"/>
    <property type="match status" value="1"/>
</dbReference>
<evidence type="ECO:0000256" key="3">
    <source>
        <dbReference type="ARBA" id="ARBA00022475"/>
    </source>
</evidence>
<comment type="subcellular location">
    <subcellularLocation>
        <location evidence="1">Cell membrane</location>
        <topology evidence="1">Multi-pass membrane protein</topology>
    </subcellularLocation>
</comment>
<feature type="transmembrane region" description="Helical" evidence="8">
    <location>
        <begin position="133"/>
        <end position="151"/>
    </location>
</feature>
<reference evidence="10" key="2">
    <citation type="submission" date="2020-09" db="EMBL/GenBank/DDBJ databases">
        <authorList>
            <person name="Sun Q."/>
            <person name="Kim S."/>
        </authorList>
    </citation>
    <scope>NUCLEOTIDE SEQUENCE</scope>
    <source>
        <strain evidence="10">KCTC 42097</strain>
    </source>
</reference>
<dbReference type="NCBIfam" id="TIGR00254">
    <property type="entry name" value="GGDEF"/>
    <property type="match status" value="1"/>
</dbReference>
<comment type="catalytic activity">
    <reaction evidence="7">
        <text>2 GTP = 3',3'-c-di-GMP + 2 diphosphate</text>
        <dbReference type="Rhea" id="RHEA:24898"/>
        <dbReference type="ChEBI" id="CHEBI:33019"/>
        <dbReference type="ChEBI" id="CHEBI:37565"/>
        <dbReference type="ChEBI" id="CHEBI:58805"/>
        <dbReference type="EC" id="2.7.7.65"/>
    </reaction>
</comment>
<dbReference type="EMBL" id="BMZO01000007">
    <property type="protein sequence ID" value="GHC73807.1"/>
    <property type="molecule type" value="Genomic_DNA"/>
</dbReference>
<keyword evidence="3" id="KW-1003">Cell membrane</keyword>
<dbReference type="InterPro" id="IPR043128">
    <property type="entry name" value="Rev_trsase/Diguanyl_cyclase"/>
</dbReference>
<dbReference type="GO" id="GO:0005886">
    <property type="term" value="C:plasma membrane"/>
    <property type="evidence" value="ECO:0007669"/>
    <property type="project" value="UniProtKB-SubCell"/>
</dbReference>
<feature type="transmembrane region" description="Helical" evidence="8">
    <location>
        <begin position="70"/>
        <end position="94"/>
    </location>
</feature>
<dbReference type="GO" id="GO:0000155">
    <property type="term" value="F:phosphorelay sensor kinase activity"/>
    <property type="evidence" value="ECO:0007669"/>
    <property type="project" value="InterPro"/>
</dbReference>
<dbReference type="InterPro" id="IPR000160">
    <property type="entry name" value="GGDEF_dom"/>
</dbReference>
<dbReference type="GO" id="GO:0071555">
    <property type="term" value="P:cell wall organization"/>
    <property type="evidence" value="ECO:0007669"/>
    <property type="project" value="InterPro"/>
</dbReference>